<gene>
    <name evidence="1" type="ORF">Tci_020339</name>
</gene>
<dbReference type="EMBL" id="BKCJ010002409">
    <property type="protein sequence ID" value="GEU48361.1"/>
    <property type="molecule type" value="Genomic_DNA"/>
</dbReference>
<organism evidence="1">
    <name type="scientific">Tanacetum cinerariifolium</name>
    <name type="common">Dalmatian daisy</name>
    <name type="synonym">Chrysanthemum cinerariifolium</name>
    <dbReference type="NCBI Taxonomy" id="118510"/>
    <lineage>
        <taxon>Eukaryota</taxon>
        <taxon>Viridiplantae</taxon>
        <taxon>Streptophyta</taxon>
        <taxon>Embryophyta</taxon>
        <taxon>Tracheophyta</taxon>
        <taxon>Spermatophyta</taxon>
        <taxon>Magnoliopsida</taxon>
        <taxon>eudicotyledons</taxon>
        <taxon>Gunneridae</taxon>
        <taxon>Pentapetalae</taxon>
        <taxon>asterids</taxon>
        <taxon>campanulids</taxon>
        <taxon>Asterales</taxon>
        <taxon>Asteraceae</taxon>
        <taxon>Asteroideae</taxon>
        <taxon>Anthemideae</taxon>
        <taxon>Anthemidinae</taxon>
        <taxon>Tanacetum</taxon>
    </lineage>
</organism>
<proteinExistence type="predicted"/>
<sequence>MRGPLLSSSISRIMKSAGKALELLPRGFGLVLFGRDLKGRPDCLLACLSNFVSRNSNCETGSQSNNTVSSPHGFIINEIEVFEGNEEVTKVIDVENWWIDNSRVLRWVVSLIEWNSSVLSTKSSIQNSQPLSPRIKNNRDAHVDYLKVTQEHTNTLRDIVEQARALKPLGNALDYAQALYTARDEKLVPSEERVKIGKNNLRIDPTLTQKEETYQLILDIIKNTPCYNAFLIIADVPEIYMHQFRFTIKKKITVVYMKKLTKKKESSDEESDEQEERLIRRKPKAQLEIDIQKAIKANKHESRFQHQSCGSSEGAGITPKVLDEPTGKSIVLDEGVGTSLEVSDETKYKSKALDDLDDWGSTSDETFLFDDNDEKAEDILWVFTDKDEFDDDDEEEDDKSIDIEKKNAEAEINSLLDIQIQQEIPNIQQESFHAVKVSIILEPIQIPPSTPPAPPLPATVIPFSPAPNSKAFNDVFQRVSELEKDVKELKQVDHSTTILESIKSEVSEAVNEYLGSTIGDALQKALQRHTKELKHEFTQKTGHQTYTEEIHQQFPRDDVSKFIKVKQELAAKKKMPKYSTTPYDQAAHENTNRRTSYLLWIMILRGKDNMMTKIKTLLLDQTKGRKREEIENTLNHKLVYESEYVMIDVKELNLDNVAYDADEPQADAIIKISKDWFKKYPRPETLDPNWNTVKTIDDAPEQKFRKTVLLFYYQDTSCKVEKKSGYGYLKDIVVRWDDKNLNKFKEGEFSDLHLNDIEDMLLLIAQNKLFDLEGVVIVDFSTTLKMFTQRIIVQNRVEDVQFGVESYQRKLNLTKTQRTCPHISVKEPYTPNFNPSRFIYKDKSKKKRLTRVDEIHKFCDGTLQSDRNILHQRLQNFRLGYNKDMP</sequence>
<name>A0A6L2KFY0_TANCI</name>
<accession>A0A6L2KFY0</accession>
<protein>
    <submittedName>
        <fullName evidence="1">Uncharacterized protein</fullName>
    </submittedName>
</protein>
<comment type="caution">
    <text evidence="1">The sequence shown here is derived from an EMBL/GenBank/DDBJ whole genome shotgun (WGS) entry which is preliminary data.</text>
</comment>
<evidence type="ECO:0000313" key="1">
    <source>
        <dbReference type="EMBL" id="GEU48361.1"/>
    </source>
</evidence>
<reference evidence="1" key="1">
    <citation type="journal article" date="2019" name="Sci. Rep.">
        <title>Draft genome of Tanacetum cinerariifolium, the natural source of mosquito coil.</title>
        <authorList>
            <person name="Yamashiro T."/>
            <person name="Shiraishi A."/>
            <person name="Satake H."/>
            <person name="Nakayama K."/>
        </authorList>
    </citation>
    <scope>NUCLEOTIDE SEQUENCE</scope>
</reference>
<dbReference type="AlphaFoldDB" id="A0A6L2KFY0"/>